<keyword evidence="4" id="KW-0540">Nuclease</keyword>
<evidence type="ECO:0000313" key="10">
    <source>
        <dbReference type="Proteomes" id="UP000235965"/>
    </source>
</evidence>
<feature type="non-terminal residue" evidence="9">
    <location>
        <position position="1"/>
    </location>
</feature>
<evidence type="ECO:0000256" key="7">
    <source>
        <dbReference type="ARBA" id="ARBA00023242"/>
    </source>
</evidence>
<dbReference type="GO" id="GO:0004518">
    <property type="term" value="F:nuclease activity"/>
    <property type="evidence" value="ECO:0007669"/>
    <property type="project" value="UniProtKB-KW"/>
</dbReference>
<feature type="domain" description="DDE Tnp4" evidence="8">
    <location>
        <begin position="135"/>
        <end position="298"/>
    </location>
</feature>
<dbReference type="EMBL" id="NEVH01021196">
    <property type="protein sequence ID" value="PNF20006.1"/>
    <property type="molecule type" value="Genomic_DNA"/>
</dbReference>
<evidence type="ECO:0000256" key="5">
    <source>
        <dbReference type="ARBA" id="ARBA00022723"/>
    </source>
</evidence>
<accession>A0A2J7PUK5</accession>
<dbReference type="InterPro" id="IPR027806">
    <property type="entry name" value="HARBI1_dom"/>
</dbReference>
<dbReference type="PANTHER" id="PTHR22930:SF284">
    <property type="entry name" value="DDE TNP4 DOMAIN-CONTAINING PROTEIN"/>
    <property type="match status" value="1"/>
</dbReference>
<dbReference type="PANTHER" id="PTHR22930">
    <property type="match status" value="1"/>
</dbReference>
<keyword evidence="7" id="KW-0539">Nucleus</keyword>
<gene>
    <name evidence="9" type="ORF">B7P43_G06636</name>
</gene>
<dbReference type="STRING" id="105785.A0A2J7PUK5"/>
<dbReference type="OrthoDB" id="6627079at2759"/>
<protein>
    <recommendedName>
        <fullName evidence="8">DDE Tnp4 domain-containing protein</fullName>
    </recommendedName>
</protein>
<comment type="similarity">
    <text evidence="3">Belongs to the HARBI1 family.</text>
</comment>
<dbReference type="InterPro" id="IPR045249">
    <property type="entry name" value="HARBI1-like"/>
</dbReference>
<keyword evidence="6" id="KW-0378">Hydrolase</keyword>
<sequence length="367" mass="41936">REKYSHVVLLKEIGATESEDYRNYFRMSEGTFDKLLRMGERFLIRKDTNMRESLPVNERLAVTLRYLATGRNFEDLTCLAVMSPATISVAVVETCKVLIYILQEYMKFPTTPGEWVNTVSDFGHLHQFWNTVGAIDGKHIAIKKPAKSGSLYYNYKRFFIVLLAVVNATKEFIMVDAGMNGRISDGGVLYYSKFGELLEQRALNLPKPTPLLNTAENFPYVFVADEAFALDVNLIKPYSWKFLNEAEHEFNNRLSRARVVVENTFGILAFKFGVFQKPISLESQKAKTITMACCYLHNFLAKESNQVYFYPNEKSTDENDLANLQSTLNRNSTSDAKKIRDKYCEYYNNEGKSQYLPLAAAGNTSNI</sequence>
<evidence type="ECO:0000313" key="9">
    <source>
        <dbReference type="EMBL" id="PNF20006.1"/>
    </source>
</evidence>
<comment type="caution">
    <text evidence="9">The sequence shown here is derived from an EMBL/GenBank/DDBJ whole genome shotgun (WGS) entry which is preliminary data.</text>
</comment>
<dbReference type="Pfam" id="PF13359">
    <property type="entry name" value="DDE_Tnp_4"/>
    <property type="match status" value="1"/>
</dbReference>
<evidence type="ECO:0000259" key="8">
    <source>
        <dbReference type="Pfam" id="PF13359"/>
    </source>
</evidence>
<dbReference type="GO" id="GO:0005634">
    <property type="term" value="C:nucleus"/>
    <property type="evidence" value="ECO:0007669"/>
    <property type="project" value="UniProtKB-SubCell"/>
</dbReference>
<proteinExistence type="inferred from homology"/>
<comment type="subcellular location">
    <subcellularLocation>
        <location evidence="2">Nucleus</location>
    </subcellularLocation>
</comment>
<dbReference type="GO" id="GO:0016787">
    <property type="term" value="F:hydrolase activity"/>
    <property type="evidence" value="ECO:0007669"/>
    <property type="project" value="UniProtKB-KW"/>
</dbReference>
<evidence type="ECO:0000256" key="2">
    <source>
        <dbReference type="ARBA" id="ARBA00004123"/>
    </source>
</evidence>
<dbReference type="AlphaFoldDB" id="A0A2J7PUK5"/>
<evidence type="ECO:0000256" key="4">
    <source>
        <dbReference type="ARBA" id="ARBA00022722"/>
    </source>
</evidence>
<dbReference type="Proteomes" id="UP000235965">
    <property type="component" value="Unassembled WGS sequence"/>
</dbReference>
<keyword evidence="10" id="KW-1185">Reference proteome</keyword>
<keyword evidence="5" id="KW-0479">Metal-binding</keyword>
<name>A0A2J7PUK5_9NEOP</name>
<evidence type="ECO:0000256" key="3">
    <source>
        <dbReference type="ARBA" id="ARBA00006958"/>
    </source>
</evidence>
<evidence type="ECO:0000256" key="1">
    <source>
        <dbReference type="ARBA" id="ARBA00001968"/>
    </source>
</evidence>
<dbReference type="FunCoup" id="A0A2J7PUK5">
    <property type="interactions" value="1"/>
</dbReference>
<dbReference type="InParanoid" id="A0A2J7PUK5"/>
<dbReference type="GO" id="GO:0046872">
    <property type="term" value="F:metal ion binding"/>
    <property type="evidence" value="ECO:0007669"/>
    <property type="project" value="UniProtKB-KW"/>
</dbReference>
<organism evidence="9 10">
    <name type="scientific">Cryptotermes secundus</name>
    <dbReference type="NCBI Taxonomy" id="105785"/>
    <lineage>
        <taxon>Eukaryota</taxon>
        <taxon>Metazoa</taxon>
        <taxon>Ecdysozoa</taxon>
        <taxon>Arthropoda</taxon>
        <taxon>Hexapoda</taxon>
        <taxon>Insecta</taxon>
        <taxon>Pterygota</taxon>
        <taxon>Neoptera</taxon>
        <taxon>Polyneoptera</taxon>
        <taxon>Dictyoptera</taxon>
        <taxon>Blattodea</taxon>
        <taxon>Blattoidea</taxon>
        <taxon>Termitoidae</taxon>
        <taxon>Kalotermitidae</taxon>
        <taxon>Cryptotermitinae</taxon>
        <taxon>Cryptotermes</taxon>
    </lineage>
</organism>
<reference evidence="9 10" key="1">
    <citation type="submission" date="2017-12" db="EMBL/GenBank/DDBJ databases">
        <title>Hemimetabolous genomes reveal molecular basis of termite eusociality.</title>
        <authorList>
            <person name="Harrison M.C."/>
            <person name="Jongepier E."/>
            <person name="Robertson H.M."/>
            <person name="Arning N."/>
            <person name="Bitard-Feildel T."/>
            <person name="Chao H."/>
            <person name="Childers C.P."/>
            <person name="Dinh H."/>
            <person name="Doddapaneni H."/>
            <person name="Dugan S."/>
            <person name="Gowin J."/>
            <person name="Greiner C."/>
            <person name="Han Y."/>
            <person name="Hu H."/>
            <person name="Hughes D.S.T."/>
            <person name="Huylmans A.-K."/>
            <person name="Kemena C."/>
            <person name="Kremer L.P.M."/>
            <person name="Lee S.L."/>
            <person name="Lopez-Ezquerra A."/>
            <person name="Mallet L."/>
            <person name="Monroy-Kuhn J.M."/>
            <person name="Moser A."/>
            <person name="Murali S.C."/>
            <person name="Muzny D.M."/>
            <person name="Otani S."/>
            <person name="Piulachs M.-D."/>
            <person name="Poelchau M."/>
            <person name="Qu J."/>
            <person name="Schaub F."/>
            <person name="Wada-Katsumata A."/>
            <person name="Worley K.C."/>
            <person name="Xie Q."/>
            <person name="Ylla G."/>
            <person name="Poulsen M."/>
            <person name="Gibbs R.A."/>
            <person name="Schal C."/>
            <person name="Richards S."/>
            <person name="Belles X."/>
            <person name="Korb J."/>
            <person name="Bornberg-Bauer E."/>
        </authorList>
    </citation>
    <scope>NUCLEOTIDE SEQUENCE [LARGE SCALE GENOMIC DNA]</scope>
    <source>
        <tissue evidence="9">Whole body</tissue>
    </source>
</reference>
<comment type="cofactor">
    <cofactor evidence="1">
        <name>a divalent metal cation</name>
        <dbReference type="ChEBI" id="CHEBI:60240"/>
    </cofactor>
</comment>
<evidence type="ECO:0000256" key="6">
    <source>
        <dbReference type="ARBA" id="ARBA00022801"/>
    </source>
</evidence>